<evidence type="ECO:0000256" key="1">
    <source>
        <dbReference type="SAM" id="MobiDB-lite"/>
    </source>
</evidence>
<dbReference type="EMBL" id="LQYT01000036">
    <property type="protein sequence ID" value="KYD20164.1"/>
    <property type="molecule type" value="Genomic_DNA"/>
</dbReference>
<proteinExistence type="predicted"/>
<gene>
    <name evidence="2" type="ORF">B4135_1939</name>
</gene>
<sequence length="43" mass="4979">MSLTLICAFAIGFILSIKVFLKKSGKRKKGEDKNQKLLYNNYR</sequence>
<comment type="caution">
    <text evidence="2">The sequence shown here is derived from an EMBL/GenBank/DDBJ whole genome shotgun (WGS) entry which is preliminary data.</text>
</comment>
<dbReference type="AlphaFoldDB" id="A0A150M6D3"/>
<dbReference type="STRING" id="301148.B4135_1939"/>
<accession>A0A150M6D3</accession>
<dbReference type="Proteomes" id="UP000075683">
    <property type="component" value="Unassembled WGS sequence"/>
</dbReference>
<name>A0A150M6D3_9BACI</name>
<evidence type="ECO:0000313" key="3">
    <source>
        <dbReference type="Proteomes" id="UP000075683"/>
    </source>
</evidence>
<protein>
    <submittedName>
        <fullName evidence="2">Uncharacterized protein</fullName>
    </submittedName>
</protein>
<feature type="region of interest" description="Disordered" evidence="1">
    <location>
        <begin position="24"/>
        <end position="43"/>
    </location>
</feature>
<organism evidence="2 3">
    <name type="scientific">Caldibacillus debilis</name>
    <dbReference type="NCBI Taxonomy" id="301148"/>
    <lineage>
        <taxon>Bacteria</taxon>
        <taxon>Bacillati</taxon>
        <taxon>Bacillota</taxon>
        <taxon>Bacilli</taxon>
        <taxon>Bacillales</taxon>
        <taxon>Bacillaceae</taxon>
        <taxon>Caldibacillus</taxon>
    </lineage>
</organism>
<evidence type="ECO:0000313" key="2">
    <source>
        <dbReference type="EMBL" id="KYD20164.1"/>
    </source>
</evidence>
<reference evidence="2 3" key="1">
    <citation type="submission" date="2016-01" db="EMBL/GenBank/DDBJ databases">
        <title>Draft Genome Sequences of Seven Thermophilic Sporeformers Isolated from Foods.</title>
        <authorList>
            <person name="Berendsen E.M."/>
            <person name="Wells-Bennik M.H."/>
            <person name="Krawcyk A.O."/>
            <person name="De Jong A."/>
            <person name="Holsappel S."/>
            <person name="Eijlander R.T."/>
            <person name="Kuipers O.P."/>
        </authorList>
    </citation>
    <scope>NUCLEOTIDE SEQUENCE [LARGE SCALE GENOMIC DNA]</scope>
    <source>
        <strain evidence="2 3">B4135</strain>
    </source>
</reference>